<reference evidence="8" key="2">
    <citation type="submission" date="2019-04" db="EMBL/GenBank/DDBJ databases">
        <authorList>
            <person name="Zou H."/>
        </authorList>
    </citation>
    <scope>NUCLEOTIDE SEQUENCE</scope>
    <source>
        <strain evidence="8">2015oxa</strain>
    </source>
</reference>
<dbReference type="Gene3D" id="3.40.50.12780">
    <property type="entry name" value="N-terminal domain of ligase-like"/>
    <property type="match status" value="1"/>
</dbReference>
<dbReference type="GO" id="GO:0008756">
    <property type="term" value="F:o-succinylbenzoate-CoA ligase activity"/>
    <property type="evidence" value="ECO:0007669"/>
    <property type="project" value="UniProtKB-EC"/>
</dbReference>
<evidence type="ECO:0000259" key="6">
    <source>
        <dbReference type="Pfam" id="PF00501"/>
    </source>
</evidence>
<dbReference type="AlphaFoldDB" id="A0AAW6QZN6"/>
<sequence length="496" mass="53739">MSESKALASSQSISQQDISPLHSAALTLPEQTAVKCNGQDISYASLSQMVLGLGEQLTRIGVGQGQPLACISRNNLEMICLYWACVDIGAIFFPISPRFPLAQVQGLIDSHQIPFYWSEDELALSGCHQLTLDFSLGVAPNAGLTATAFDIYRPSNVILTSGSSGFPKAAVHNLANHIVNAEGARSLIPLIKGDAWLLSLPLFHIGGLAILNRCALVAATVVLPDLALPLQAQIERDALTHMSLVPTQLVNLLTDKQASLSSIKALLLGGGAVSIDLLKQLEQRHIASFTSYGMTEMGSQITTGPALSDGSSGKLLPRRELKIVDGVIWVRGECLFMGYLTDKGIEKPLDADGWFYTKDRGEWDANGNLKILGRVDNMFISGGENIQPEEIEAALKLHPLIDEAIVFPQPDPLFGQLPAAIIRGDIFHAKTISSDISRSHTSQEMSAIEAELEVFLADKIARFKRPRRYYPWPENAAQTGLKVNRQPLIASIQSKS</sequence>
<evidence type="ECO:0000256" key="2">
    <source>
        <dbReference type="ARBA" id="ARBA00022428"/>
    </source>
</evidence>
<gene>
    <name evidence="8" type="primary">menE</name>
    <name evidence="8" type="ORF">E2650_13665</name>
</gene>
<feature type="domain" description="AMP-binding enzyme C-terminal" evidence="7">
    <location>
        <begin position="390"/>
        <end position="470"/>
    </location>
</feature>
<dbReference type="InterPro" id="IPR010192">
    <property type="entry name" value="MenE"/>
</dbReference>
<dbReference type="InterPro" id="IPR025110">
    <property type="entry name" value="AMP-bd_C"/>
</dbReference>
<comment type="similarity">
    <text evidence="1">Belongs to the ATP-dependent AMP-binding enzyme family.</text>
</comment>
<keyword evidence="3 8" id="KW-0436">Ligase</keyword>
<dbReference type="EC" id="6.2.1.26" evidence="8"/>
<dbReference type="RefSeq" id="WP_279255358.1">
    <property type="nucleotide sequence ID" value="NZ_SUNE01000009.1"/>
</dbReference>
<dbReference type="EMBL" id="SUNE01000009">
    <property type="protein sequence ID" value="MDG5900915.1"/>
    <property type="molecule type" value="Genomic_DNA"/>
</dbReference>
<dbReference type="InterPro" id="IPR042099">
    <property type="entry name" value="ANL_N_sf"/>
</dbReference>
<keyword evidence="5" id="KW-0067">ATP-binding</keyword>
<comment type="caution">
    <text evidence="8">The sequence shown here is derived from an EMBL/GenBank/DDBJ whole genome shotgun (WGS) entry which is preliminary data.</text>
</comment>
<keyword evidence="2" id="KW-0474">Menaquinone biosynthesis</keyword>
<dbReference type="GO" id="GO:0006631">
    <property type="term" value="P:fatty acid metabolic process"/>
    <property type="evidence" value="ECO:0007669"/>
    <property type="project" value="TreeGrafter"/>
</dbReference>
<feature type="domain" description="AMP-dependent synthetase/ligase" evidence="6">
    <location>
        <begin position="24"/>
        <end position="340"/>
    </location>
</feature>
<dbReference type="PROSITE" id="PS00455">
    <property type="entry name" value="AMP_BINDING"/>
    <property type="match status" value="1"/>
</dbReference>
<accession>A0AAW6QZN6</accession>
<dbReference type="Pfam" id="PF13193">
    <property type="entry name" value="AMP-binding_C"/>
    <property type="match status" value="1"/>
</dbReference>
<organism evidence="8">
    <name type="scientific">Shewanella xiamenensis</name>
    <dbReference type="NCBI Taxonomy" id="332186"/>
    <lineage>
        <taxon>Bacteria</taxon>
        <taxon>Pseudomonadati</taxon>
        <taxon>Pseudomonadota</taxon>
        <taxon>Gammaproteobacteria</taxon>
        <taxon>Alteromonadales</taxon>
        <taxon>Shewanellaceae</taxon>
        <taxon>Shewanella</taxon>
    </lineage>
</organism>
<dbReference type="InterPro" id="IPR045851">
    <property type="entry name" value="AMP-bd_C_sf"/>
</dbReference>
<protein>
    <submittedName>
        <fullName evidence="8">O-succinylbenzoate--CoA ligase</fullName>
        <ecNumber evidence="8">6.2.1.26</ecNumber>
    </submittedName>
</protein>
<dbReference type="CDD" id="cd17630">
    <property type="entry name" value="OSB_MenE-like"/>
    <property type="match status" value="1"/>
</dbReference>
<dbReference type="Gene3D" id="3.30.300.30">
    <property type="match status" value="1"/>
</dbReference>
<dbReference type="SUPFAM" id="SSF56801">
    <property type="entry name" value="Acetyl-CoA synthetase-like"/>
    <property type="match status" value="1"/>
</dbReference>
<dbReference type="GO" id="GO:0031956">
    <property type="term" value="F:medium-chain fatty acid-CoA ligase activity"/>
    <property type="evidence" value="ECO:0007669"/>
    <property type="project" value="TreeGrafter"/>
</dbReference>
<dbReference type="GO" id="GO:0005524">
    <property type="term" value="F:ATP binding"/>
    <property type="evidence" value="ECO:0007669"/>
    <property type="project" value="UniProtKB-KW"/>
</dbReference>
<evidence type="ECO:0000256" key="3">
    <source>
        <dbReference type="ARBA" id="ARBA00022598"/>
    </source>
</evidence>
<dbReference type="InterPro" id="IPR000873">
    <property type="entry name" value="AMP-dep_synth/lig_dom"/>
</dbReference>
<evidence type="ECO:0000259" key="7">
    <source>
        <dbReference type="Pfam" id="PF13193"/>
    </source>
</evidence>
<dbReference type="Pfam" id="PF00501">
    <property type="entry name" value="AMP-binding"/>
    <property type="match status" value="1"/>
</dbReference>
<reference evidence="8" key="1">
    <citation type="journal article" date="2019" name="Int J Environ Res Public Health">
        <title>Characterization of Chromosome-Mediated BlaOXA-894 in Shewanella xiamenensis Isolated from Pig Wastewater.</title>
        <authorList>
            <person name="Zou H."/>
            <person name="Zhou Z."/>
            <person name="Xia H."/>
            <person name="Zhao Q."/>
            <person name="Li X."/>
        </authorList>
    </citation>
    <scope>NUCLEOTIDE SEQUENCE</scope>
    <source>
        <strain evidence="8">2015oxa</strain>
    </source>
</reference>
<dbReference type="InterPro" id="IPR020845">
    <property type="entry name" value="AMP-binding_CS"/>
</dbReference>
<keyword evidence="4" id="KW-0547">Nucleotide-binding</keyword>
<name>A0AAW6QZN6_9GAMM</name>
<evidence type="ECO:0000256" key="4">
    <source>
        <dbReference type="ARBA" id="ARBA00022741"/>
    </source>
</evidence>
<proteinExistence type="inferred from homology"/>
<dbReference type="Proteomes" id="UP001152518">
    <property type="component" value="Unassembled WGS sequence"/>
</dbReference>
<dbReference type="GO" id="GO:0009234">
    <property type="term" value="P:menaquinone biosynthetic process"/>
    <property type="evidence" value="ECO:0007669"/>
    <property type="project" value="UniProtKB-KW"/>
</dbReference>
<dbReference type="PANTHER" id="PTHR43201">
    <property type="entry name" value="ACYL-COA SYNTHETASE"/>
    <property type="match status" value="1"/>
</dbReference>
<evidence type="ECO:0000256" key="5">
    <source>
        <dbReference type="ARBA" id="ARBA00022840"/>
    </source>
</evidence>
<evidence type="ECO:0000256" key="1">
    <source>
        <dbReference type="ARBA" id="ARBA00006432"/>
    </source>
</evidence>
<dbReference type="NCBIfam" id="TIGR01923">
    <property type="entry name" value="menE"/>
    <property type="match status" value="1"/>
</dbReference>
<evidence type="ECO:0000313" key="8">
    <source>
        <dbReference type="EMBL" id="MDG5900915.1"/>
    </source>
</evidence>
<dbReference type="PANTHER" id="PTHR43201:SF5">
    <property type="entry name" value="MEDIUM-CHAIN ACYL-COA LIGASE ACSF2, MITOCHONDRIAL"/>
    <property type="match status" value="1"/>
</dbReference>